<dbReference type="AlphaFoldDB" id="A0A314UJ15"/>
<comment type="caution">
    <text evidence="1">The sequence shown here is derived from an EMBL/GenBank/DDBJ whole genome shotgun (WGS) entry which is preliminary data.</text>
</comment>
<dbReference type="Proteomes" id="UP000250321">
    <property type="component" value="Unassembled WGS sequence"/>
</dbReference>
<dbReference type="EMBL" id="PJQY01003499">
    <property type="protein sequence ID" value="PQM36968.1"/>
    <property type="molecule type" value="Genomic_DNA"/>
</dbReference>
<gene>
    <name evidence="1" type="ORF">Pyn_04808</name>
</gene>
<proteinExistence type="predicted"/>
<name>A0A314UJ15_PRUYE</name>
<sequence>MSFKQIEELVFLQHHHSTSCYHNTIAQNHALKISRSALNAKIKEMLNSQNSKATCQARQIHKVIRWGEFLIEN</sequence>
<protein>
    <submittedName>
        <fullName evidence="1">Uncharacterized protein</fullName>
    </submittedName>
</protein>
<reference evidence="1 2" key="1">
    <citation type="submission" date="2018-02" db="EMBL/GenBank/DDBJ databases">
        <title>Draft genome of wild Prunus yedoensis var. nudiflora.</title>
        <authorList>
            <person name="Baek S."/>
            <person name="Kim J.-H."/>
            <person name="Choi K."/>
            <person name="Kim G.-B."/>
            <person name="Cho A."/>
            <person name="Jang H."/>
            <person name="Shin C.-H."/>
            <person name="Yu H.-J."/>
            <person name="Mun J.-H."/>
        </authorList>
    </citation>
    <scope>NUCLEOTIDE SEQUENCE [LARGE SCALE GENOMIC DNA]</scope>
    <source>
        <strain evidence="2">cv. Jeju island</strain>
        <tissue evidence="1">Leaf</tissue>
    </source>
</reference>
<keyword evidence="2" id="KW-1185">Reference proteome</keyword>
<accession>A0A314UJ15</accession>
<evidence type="ECO:0000313" key="1">
    <source>
        <dbReference type="EMBL" id="PQM36968.1"/>
    </source>
</evidence>
<evidence type="ECO:0000313" key="2">
    <source>
        <dbReference type="Proteomes" id="UP000250321"/>
    </source>
</evidence>
<organism evidence="1 2">
    <name type="scientific">Prunus yedoensis var. nudiflora</name>
    <dbReference type="NCBI Taxonomy" id="2094558"/>
    <lineage>
        <taxon>Eukaryota</taxon>
        <taxon>Viridiplantae</taxon>
        <taxon>Streptophyta</taxon>
        <taxon>Embryophyta</taxon>
        <taxon>Tracheophyta</taxon>
        <taxon>Spermatophyta</taxon>
        <taxon>Magnoliopsida</taxon>
        <taxon>eudicotyledons</taxon>
        <taxon>Gunneridae</taxon>
        <taxon>Pentapetalae</taxon>
        <taxon>rosids</taxon>
        <taxon>fabids</taxon>
        <taxon>Rosales</taxon>
        <taxon>Rosaceae</taxon>
        <taxon>Amygdaloideae</taxon>
        <taxon>Amygdaleae</taxon>
        <taxon>Prunus</taxon>
    </lineage>
</organism>